<dbReference type="PROSITE" id="PS51257">
    <property type="entry name" value="PROKAR_LIPOPROTEIN"/>
    <property type="match status" value="1"/>
</dbReference>
<organism evidence="9 10">
    <name type="scientific">Alistipes indistinctus YIT 12060</name>
    <dbReference type="NCBI Taxonomy" id="742725"/>
    <lineage>
        <taxon>Bacteria</taxon>
        <taxon>Pseudomonadati</taxon>
        <taxon>Bacteroidota</taxon>
        <taxon>Bacteroidia</taxon>
        <taxon>Bacteroidales</taxon>
        <taxon>Rikenellaceae</taxon>
        <taxon>Alistipes</taxon>
    </lineage>
</organism>
<dbReference type="AlphaFoldDB" id="G5HA95"/>
<gene>
    <name evidence="9" type="ORF">HMPREF9450_01560</name>
</gene>
<dbReference type="HOGENOM" id="CLU_815446_0_0_10"/>
<feature type="chain" id="PRO_5003478030" description="Major fimbrial subunit protein N-terminal domain-containing protein" evidence="8">
    <location>
        <begin position="25"/>
        <end position="340"/>
    </location>
</feature>
<dbReference type="STRING" id="742725.HMPREF9450_01560"/>
<proteinExistence type="inferred from homology"/>
<comment type="similarity">
    <text evidence="2">Belongs to the bacteroidetes fimbrillin superfamily. FimB/Mfa2 family.</text>
</comment>
<dbReference type="Gene3D" id="2.60.40.2580">
    <property type="match status" value="1"/>
</dbReference>
<comment type="subcellular location">
    <subcellularLocation>
        <location evidence="1">Cell outer membrane</location>
    </subcellularLocation>
</comment>
<keyword evidence="10" id="KW-1185">Reference proteome</keyword>
<evidence type="ECO:0000256" key="1">
    <source>
        <dbReference type="ARBA" id="ARBA00004442"/>
    </source>
</evidence>
<keyword evidence="4" id="KW-0472">Membrane</keyword>
<evidence type="ECO:0000256" key="3">
    <source>
        <dbReference type="ARBA" id="ARBA00022729"/>
    </source>
</evidence>
<reference evidence="9 10" key="1">
    <citation type="submission" date="2011-08" db="EMBL/GenBank/DDBJ databases">
        <title>The Genome Sequence of Alistipes indistinctus YIT 12060.</title>
        <authorList>
            <consortium name="The Broad Institute Genome Sequencing Platform"/>
            <person name="Earl A."/>
            <person name="Ward D."/>
            <person name="Feldgarden M."/>
            <person name="Gevers D."/>
            <person name="Morotomi M."/>
            <person name="Young S.K."/>
            <person name="Zeng Q."/>
            <person name="Gargeya S."/>
            <person name="Fitzgerald M."/>
            <person name="Haas B."/>
            <person name="Abouelleil A."/>
            <person name="Alvarado L."/>
            <person name="Arachchi H.M."/>
            <person name="Berlin A."/>
            <person name="Brown A."/>
            <person name="Chapman S.B."/>
            <person name="Chen Z."/>
            <person name="Dunbar C."/>
            <person name="Freedman E."/>
            <person name="Gearin G."/>
            <person name="Gellesch M."/>
            <person name="Goldberg J."/>
            <person name="Griggs A."/>
            <person name="Gujja S."/>
            <person name="Heiman D."/>
            <person name="Howarth C."/>
            <person name="Larson L."/>
            <person name="Lui A."/>
            <person name="MacDonald P.J.P."/>
            <person name="Montmayeur A."/>
            <person name="Murphy C."/>
            <person name="Neiman D."/>
            <person name="Pearson M."/>
            <person name="Priest M."/>
            <person name="Roberts A."/>
            <person name="Saif S."/>
            <person name="Shea T."/>
            <person name="Shenoy N."/>
            <person name="Sisk P."/>
            <person name="Stolte C."/>
            <person name="Sykes S."/>
            <person name="Wortman J."/>
            <person name="Nusbaum C."/>
            <person name="Birren B."/>
        </authorList>
    </citation>
    <scope>NUCLEOTIDE SEQUENCE [LARGE SCALE GENOMIC DNA]</scope>
    <source>
        <strain evidence="9 10">YIT 12060</strain>
    </source>
</reference>
<evidence type="ECO:0000256" key="5">
    <source>
        <dbReference type="ARBA" id="ARBA00023139"/>
    </source>
</evidence>
<evidence type="ECO:0000256" key="6">
    <source>
        <dbReference type="ARBA" id="ARBA00023237"/>
    </source>
</evidence>
<evidence type="ECO:0000256" key="7">
    <source>
        <dbReference type="ARBA" id="ARBA00023288"/>
    </source>
</evidence>
<name>G5HA95_9BACT</name>
<dbReference type="GeneID" id="92815407"/>
<evidence type="ECO:0000256" key="4">
    <source>
        <dbReference type="ARBA" id="ARBA00023136"/>
    </source>
</evidence>
<sequence length="340" mass="37331">MTTKLIRYAWPLMLVLALSCSKKTVLPPSPPDEVPVTIRTLAGAGDDEQLLNASEAVVKSVRVYIFDGNKLDRMQFFGEDAIAKGMRMQAKVKGHKTFCAVVNEPAALTGTLENVTTPAGLQAVLFSLADYMDLNRSVSTLDQPGTAGAYMLPLYGESNEVTITEDGPNDVALDIYRAVARVDLYLRTEASAYVNCDVTPSSTLTAERGADMGCFVPDGEVTPPPGAVRTITRTSPLRLSPATDVTDKSDYKLVYSYYLPAQRFARAEDRIRMTLTELDWEGDTASYPSFSLGDGVVGYDNTIRRNSIYKLYCTLSQITFRVDATLHVEDWDVIHQHSGI</sequence>
<dbReference type="Proteomes" id="UP000006008">
    <property type="component" value="Unassembled WGS sequence"/>
</dbReference>
<evidence type="ECO:0000313" key="9">
    <source>
        <dbReference type="EMBL" id="EHB91511.1"/>
    </source>
</evidence>
<dbReference type="Pfam" id="PF08842">
    <property type="entry name" value="Mfa2"/>
    <property type="match status" value="1"/>
</dbReference>
<dbReference type="InterPro" id="IPR014941">
    <property type="entry name" value="FimB/Mfa2/Mfa3"/>
</dbReference>
<evidence type="ECO:0008006" key="11">
    <source>
        <dbReference type="Google" id="ProtNLM"/>
    </source>
</evidence>
<dbReference type="PATRIC" id="fig|742725.3.peg.1653"/>
<accession>G5HA95</accession>
<evidence type="ECO:0000256" key="8">
    <source>
        <dbReference type="SAM" id="SignalP"/>
    </source>
</evidence>
<dbReference type="EMBL" id="ADLD01000013">
    <property type="protein sequence ID" value="EHB91511.1"/>
    <property type="molecule type" value="Genomic_DNA"/>
</dbReference>
<keyword evidence="5" id="KW-0564">Palmitate</keyword>
<feature type="signal peptide" evidence="8">
    <location>
        <begin position="1"/>
        <end position="24"/>
    </location>
</feature>
<evidence type="ECO:0000313" key="10">
    <source>
        <dbReference type="Proteomes" id="UP000006008"/>
    </source>
</evidence>
<keyword evidence="3 8" id="KW-0732">Signal</keyword>
<evidence type="ECO:0000256" key="2">
    <source>
        <dbReference type="ARBA" id="ARBA00007248"/>
    </source>
</evidence>
<comment type="caution">
    <text evidence="9">The sequence shown here is derived from an EMBL/GenBank/DDBJ whole genome shotgun (WGS) entry which is preliminary data.</text>
</comment>
<dbReference type="RefSeq" id="WP_009134366.1">
    <property type="nucleotide sequence ID" value="NZ_CP102250.1"/>
</dbReference>
<keyword evidence="7" id="KW-0449">Lipoprotein</keyword>
<protein>
    <recommendedName>
        <fullName evidence="11">Major fimbrial subunit protein N-terminal domain-containing protein</fullName>
    </recommendedName>
</protein>
<keyword evidence="6" id="KW-0998">Cell outer membrane</keyword>
<dbReference type="GO" id="GO:0009279">
    <property type="term" value="C:cell outer membrane"/>
    <property type="evidence" value="ECO:0007669"/>
    <property type="project" value="UniProtKB-SubCell"/>
</dbReference>